<keyword evidence="3" id="KW-1185">Reference proteome</keyword>
<reference evidence="2 3" key="1">
    <citation type="submission" date="2024-09" db="EMBL/GenBank/DDBJ databases">
        <title>Chromosome-scale assembly of Riccia sorocarpa.</title>
        <authorList>
            <person name="Paukszto L."/>
        </authorList>
    </citation>
    <scope>NUCLEOTIDE SEQUENCE [LARGE SCALE GENOMIC DNA]</scope>
    <source>
        <strain evidence="2">LP-2024</strain>
        <tissue evidence="2">Aerial parts of the thallus</tissue>
    </source>
</reference>
<feature type="region of interest" description="Disordered" evidence="1">
    <location>
        <begin position="96"/>
        <end position="116"/>
    </location>
</feature>
<evidence type="ECO:0000313" key="2">
    <source>
        <dbReference type="EMBL" id="KAL3677870.1"/>
    </source>
</evidence>
<comment type="caution">
    <text evidence="2">The sequence shown here is derived from an EMBL/GenBank/DDBJ whole genome shotgun (WGS) entry which is preliminary data.</text>
</comment>
<feature type="region of interest" description="Disordered" evidence="1">
    <location>
        <begin position="1"/>
        <end position="29"/>
    </location>
</feature>
<feature type="compositionally biased region" description="Polar residues" evidence="1">
    <location>
        <begin position="12"/>
        <end position="29"/>
    </location>
</feature>
<feature type="region of interest" description="Disordered" evidence="1">
    <location>
        <begin position="46"/>
        <end position="68"/>
    </location>
</feature>
<sequence length="297" mass="33419">MTRSRREGESPQIETSEGPVQSGANSLRTTGSLAFNLEKYLLESSPQTNVGNRTQGGGAVTPDSRSSSVLKRGILRRELVREKGIVRTNLLVMSEVSKSSQVAPSPGGSNSAGRDQQISVFEEVSDRDRAPVESPKSGGVLRSILEPCKYKKTTPLPPVPLCVMEPTTVVRPLQTKNDIERLKDSVATLGYMHDHGQFFCQLFDIKGAEVNIEDTEMEQWDAFWVAQYKKFENKIRGTEWDFLRRKKLYIWDGNHRWAAWTAYAKENRVLQSHLSVNTTIIDGRETLLSIHFTTMNM</sequence>
<gene>
    <name evidence="2" type="ORF">R1sor_020826</name>
</gene>
<evidence type="ECO:0000256" key="1">
    <source>
        <dbReference type="SAM" id="MobiDB-lite"/>
    </source>
</evidence>
<dbReference type="Proteomes" id="UP001633002">
    <property type="component" value="Unassembled WGS sequence"/>
</dbReference>
<organism evidence="2 3">
    <name type="scientific">Riccia sorocarpa</name>
    <dbReference type="NCBI Taxonomy" id="122646"/>
    <lineage>
        <taxon>Eukaryota</taxon>
        <taxon>Viridiplantae</taxon>
        <taxon>Streptophyta</taxon>
        <taxon>Embryophyta</taxon>
        <taxon>Marchantiophyta</taxon>
        <taxon>Marchantiopsida</taxon>
        <taxon>Marchantiidae</taxon>
        <taxon>Marchantiales</taxon>
        <taxon>Ricciaceae</taxon>
        <taxon>Riccia</taxon>
    </lineage>
</organism>
<proteinExistence type="predicted"/>
<name>A0ABD3GIF5_9MARC</name>
<accession>A0ABD3GIF5</accession>
<dbReference type="AlphaFoldDB" id="A0ABD3GIF5"/>
<protein>
    <submittedName>
        <fullName evidence="2">Uncharacterized protein</fullName>
    </submittedName>
</protein>
<evidence type="ECO:0000313" key="3">
    <source>
        <dbReference type="Proteomes" id="UP001633002"/>
    </source>
</evidence>
<dbReference type="EMBL" id="JBJQOH010000007">
    <property type="protein sequence ID" value="KAL3677870.1"/>
    <property type="molecule type" value="Genomic_DNA"/>
</dbReference>